<protein>
    <recommendedName>
        <fullName evidence="6">Lipase</fullName>
    </recommendedName>
</protein>
<evidence type="ECO:0000256" key="4">
    <source>
        <dbReference type="ARBA" id="ARBA00023098"/>
    </source>
</evidence>
<keyword evidence="2 7" id="KW-0732">Signal</keyword>
<evidence type="ECO:0000259" key="8">
    <source>
        <dbReference type="Pfam" id="PF00561"/>
    </source>
</evidence>
<organism evidence="9 10">
    <name type="scientific">Drosophila rhopaloa</name>
    <name type="common">Fruit fly</name>
    <dbReference type="NCBI Taxonomy" id="1041015"/>
    <lineage>
        <taxon>Eukaryota</taxon>
        <taxon>Metazoa</taxon>
        <taxon>Ecdysozoa</taxon>
        <taxon>Arthropoda</taxon>
        <taxon>Hexapoda</taxon>
        <taxon>Insecta</taxon>
        <taxon>Pterygota</taxon>
        <taxon>Neoptera</taxon>
        <taxon>Endopterygota</taxon>
        <taxon>Diptera</taxon>
        <taxon>Brachycera</taxon>
        <taxon>Muscomorpha</taxon>
        <taxon>Ephydroidea</taxon>
        <taxon>Drosophilidae</taxon>
        <taxon>Drosophila</taxon>
        <taxon>Sophophora</taxon>
    </lineage>
</organism>
<feature type="chain" id="PRO_5046654736" description="Lipase" evidence="7">
    <location>
        <begin position="26"/>
        <end position="418"/>
    </location>
</feature>
<dbReference type="EnsemblMetazoa" id="XM_044460087.1">
    <property type="protein sequence ID" value="XP_044316022.1"/>
    <property type="gene ID" value="LOC108043869"/>
</dbReference>
<dbReference type="Pfam" id="PF00561">
    <property type="entry name" value="Abhydrolase_1"/>
    <property type="match status" value="1"/>
</dbReference>
<evidence type="ECO:0000256" key="1">
    <source>
        <dbReference type="ARBA" id="ARBA00010701"/>
    </source>
</evidence>
<comment type="similarity">
    <text evidence="1 6">Belongs to the AB hydrolase superfamily. Lipase family.</text>
</comment>
<feature type="signal peptide" evidence="7">
    <location>
        <begin position="1"/>
        <end position="25"/>
    </location>
</feature>
<sequence length="418" mass="48226">MSLVSTKNFFIVGLFLIFFQPKTNANFNPFQLVIPPNVLEDAELDTFQLISKYGYPAENYTVQTEDGYILGMVRIARPGAIPVLMVHGLLDSSATWVMMGPTKSLGYLLYEQGYDVWMTNVRGNTYSKKHVRYSTLDSEFWNFSFHEMGLYDLPTSIDFVLMQTGFSQLHYVGHSQGAVIFWVLASEKPEYMDKILMMQALAPVAFLTHCRSPIVNFIAARDAAVAFLLRTAGFNEFLPSNNVINTFKRIVCHDTTISNHICQNLLFIIFGFNREQLNETMIPILVGHTPAGASTKQMHHFGQLRNSRKFQLFDYGLWNLLYYGSLRPPSYKLENVRTKVALYYGNNDWLAPPEDVELLYQRLPYVVDKYVVPNKDFNHLDLIWGIDAKTLLWDRMIQVMKSQEPYPVYDDYSDYIFI</sequence>
<keyword evidence="3 6" id="KW-0442">Lipid degradation</keyword>
<dbReference type="Gene3D" id="3.40.50.1820">
    <property type="entry name" value="alpha/beta hydrolase"/>
    <property type="match status" value="1"/>
</dbReference>
<dbReference type="InterPro" id="IPR029058">
    <property type="entry name" value="AB_hydrolase_fold"/>
</dbReference>
<evidence type="ECO:0000256" key="5">
    <source>
        <dbReference type="ARBA" id="ARBA00023180"/>
    </source>
</evidence>
<evidence type="ECO:0000256" key="6">
    <source>
        <dbReference type="PIRNR" id="PIRNR000862"/>
    </source>
</evidence>
<keyword evidence="4" id="KW-0443">Lipid metabolism</keyword>
<dbReference type="SUPFAM" id="SSF53474">
    <property type="entry name" value="alpha/beta-Hydrolases"/>
    <property type="match status" value="1"/>
</dbReference>
<dbReference type="GeneID" id="108043869"/>
<dbReference type="Proteomes" id="UP001652680">
    <property type="component" value="Unassembled WGS sequence"/>
</dbReference>
<reference evidence="10" key="1">
    <citation type="journal article" date="2021" name="Elife">
        <title>Highly contiguous assemblies of 101 drosophilid genomes.</title>
        <authorList>
            <person name="Kim B.Y."/>
            <person name="Wang J.R."/>
            <person name="Miller D.E."/>
            <person name="Barmina O."/>
            <person name="Delaney E."/>
            <person name="Thompson A."/>
            <person name="Comeault A.A."/>
            <person name="Peede D."/>
            <person name="D'Agostino E.R."/>
            <person name="Pelaez J."/>
            <person name="Aguilar J.M."/>
            <person name="Haji D."/>
            <person name="Matsunaga T."/>
            <person name="Armstrong E.E."/>
            <person name="Zych M."/>
            <person name="Ogawa Y."/>
            <person name="Stamenkovic-Radak M."/>
            <person name="Jelic M."/>
            <person name="Veselinovic M.S."/>
            <person name="Tanaskovic M."/>
            <person name="Eric P."/>
            <person name="Gao J.J."/>
            <person name="Katoh T.K."/>
            <person name="Toda M.J."/>
            <person name="Watabe H."/>
            <person name="Watada M."/>
            <person name="Davis J.S."/>
            <person name="Moyle L.C."/>
            <person name="Manoli G."/>
            <person name="Bertolini E."/>
            <person name="Kostal V."/>
            <person name="Hawley R.S."/>
            <person name="Takahashi A."/>
            <person name="Jones C.D."/>
            <person name="Price D.K."/>
            <person name="Whiteman N."/>
            <person name="Kopp A."/>
            <person name="Matute D.R."/>
            <person name="Petrov D.A."/>
        </authorList>
    </citation>
    <scope>NUCLEOTIDE SEQUENCE [LARGE SCALE GENOMIC DNA]</scope>
</reference>
<keyword evidence="6" id="KW-0378">Hydrolase</keyword>
<keyword evidence="10" id="KW-1185">Reference proteome</keyword>
<dbReference type="PIRSF" id="PIRSF000862">
    <property type="entry name" value="Steryl_ester_lip"/>
    <property type="match status" value="1"/>
</dbReference>
<evidence type="ECO:0000256" key="2">
    <source>
        <dbReference type="ARBA" id="ARBA00022729"/>
    </source>
</evidence>
<dbReference type="InterPro" id="IPR025483">
    <property type="entry name" value="Lipase_euk"/>
</dbReference>
<evidence type="ECO:0000313" key="9">
    <source>
        <dbReference type="EnsemblMetazoa" id="XP_044316022.1"/>
    </source>
</evidence>
<keyword evidence="5" id="KW-0325">Glycoprotein</keyword>
<name>A0ABM5JB22_DRORH</name>
<accession>A0ABM5JB22</accession>
<dbReference type="InterPro" id="IPR000073">
    <property type="entry name" value="AB_hydrolase_1"/>
</dbReference>
<evidence type="ECO:0000256" key="3">
    <source>
        <dbReference type="ARBA" id="ARBA00022963"/>
    </source>
</evidence>
<reference evidence="9" key="2">
    <citation type="submission" date="2025-05" db="UniProtKB">
        <authorList>
            <consortium name="EnsemblMetazoa"/>
        </authorList>
    </citation>
    <scope>IDENTIFICATION</scope>
</reference>
<dbReference type="RefSeq" id="XP_044316022.1">
    <property type="nucleotide sequence ID" value="XM_044460087.1"/>
</dbReference>
<evidence type="ECO:0000313" key="10">
    <source>
        <dbReference type="Proteomes" id="UP001652680"/>
    </source>
</evidence>
<feature type="domain" description="AB hydrolase-1" evidence="8">
    <location>
        <begin position="82"/>
        <end position="216"/>
    </location>
</feature>
<proteinExistence type="inferred from homology"/>
<dbReference type="PANTHER" id="PTHR11005">
    <property type="entry name" value="LYSOSOMAL ACID LIPASE-RELATED"/>
    <property type="match status" value="1"/>
</dbReference>
<evidence type="ECO:0000256" key="7">
    <source>
        <dbReference type="SAM" id="SignalP"/>
    </source>
</evidence>